<dbReference type="SUPFAM" id="SSF52172">
    <property type="entry name" value="CheY-like"/>
    <property type="match status" value="1"/>
</dbReference>
<dbReference type="Gene3D" id="3.40.50.2300">
    <property type="match status" value="1"/>
</dbReference>
<evidence type="ECO:0000256" key="1">
    <source>
        <dbReference type="ARBA" id="ARBA00022553"/>
    </source>
</evidence>
<protein>
    <submittedName>
        <fullName evidence="4">Response regulator</fullName>
    </submittedName>
</protein>
<gene>
    <name evidence="4" type="ORF">IFO71_00900</name>
</gene>
<proteinExistence type="predicted"/>
<reference evidence="4 5" key="1">
    <citation type="submission" date="2020-09" db="EMBL/GenBank/DDBJ databases">
        <title>Pseudoxanthomonas sp. CAU 1598 isolated from sand of Yaerae Beach.</title>
        <authorList>
            <person name="Kim W."/>
        </authorList>
    </citation>
    <scope>NUCLEOTIDE SEQUENCE [LARGE SCALE GENOMIC DNA]</scope>
    <source>
        <strain evidence="4 5">CAU 1598</strain>
    </source>
</reference>
<dbReference type="Proteomes" id="UP000613768">
    <property type="component" value="Unassembled WGS sequence"/>
</dbReference>
<keyword evidence="5" id="KW-1185">Reference proteome</keyword>
<dbReference type="InterPro" id="IPR001789">
    <property type="entry name" value="Sig_transdc_resp-reg_receiver"/>
</dbReference>
<dbReference type="PANTHER" id="PTHR44591">
    <property type="entry name" value="STRESS RESPONSE REGULATOR PROTEIN 1"/>
    <property type="match status" value="1"/>
</dbReference>
<dbReference type="InterPro" id="IPR011006">
    <property type="entry name" value="CheY-like_superfamily"/>
</dbReference>
<dbReference type="PANTHER" id="PTHR44591:SF3">
    <property type="entry name" value="RESPONSE REGULATORY DOMAIN-CONTAINING PROTEIN"/>
    <property type="match status" value="1"/>
</dbReference>
<evidence type="ECO:0000313" key="4">
    <source>
        <dbReference type="EMBL" id="MBD8524288.1"/>
    </source>
</evidence>
<dbReference type="GO" id="GO:0000160">
    <property type="term" value="P:phosphorelay signal transduction system"/>
    <property type="evidence" value="ECO:0007669"/>
    <property type="project" value="InterPro"/>
</dbReference>
<evidence type="ECO:0000256" key="2">
    <source>
        <dbReference type="PROSITE-ProRule" id="PRU00169"/>
    </source>
</evidence>
<name>A0AAW3ZE72_9GAMM</name>
<feature type="modified residue" description="4-aspartylphosphate" evidence="2">
    <location>
        <position position="56"/>
    </location>
</feature>
<keyword evidence="1 2" id="KW-0597">Phosphoprotein</keyword>
<dbReference type="Pfam" id="PF00072">
    <property type="entry name" value="Response_reg"/>
    <property type="match status" value="1"/>
</dbReference>
<feature type="domain" description="Response regulatory" evidence="3">
    <location>
        <begin position="8"/>
        <end position="123"/>
    </location>
</feature>
<dbReference type="RefSeq" id="WP_192027630.1">
    <property type="nucleotide sequence ID" value="NZ_JACYTR010000001.1"/>
</dbReference>
<evidence type="ECO:0000313" key="5">
    <source>
        <dbReference type="Proteomes" id="UP000613768"/>
    </source>
</evidence>
<comment type="caution">
    <text evidence="4">The sequence shown here is derived from an EMBL/GenBank/DDBJ whole genome shotgun (WGS) entry which is preliminary data.</text>
</comment>
<dbReference type="EMBL" id="JACYTR010000001">
    <property type="protein sequence ID" value="MBD8524288.1"/>
    <property type="molecule type" value="Genomic_DNA"/>
</dbReference>
<accession>A0AAW3ZE72</accession>
<dbReference type="InterPro" id="IPR050595">
    <property type="entry name" value="Bact_response_regulator"/>
</dbReference>
<organism evidence="4 5">
    <name type="scientific">Pseudomarimonas arenosa</name>
    <dbReference type="NCBI Taxonomy" id="2774145"/>
    <lineage>
        <taxon>Bacteria</taxon>
        <taxon>Pseudomonadati</taxon>
        <taxon>Pseudomonadota</taxon>
        <taxon>Gammaproteobacteria</taxon>
        <taxon>Lysobacterales</taxon>
        <taxon>Lysobacteraceae</taxon>
        <taxon>Pseudomarimonas</taxon>
    </lineage>
</organism>
<dbReference type="SMART" id="SM00448">
    <property type="entry name" value="REC"/>
    <property type="match status" value="1"/>
</dbReference>
<sequence>MSEVDKPRVLIVDDNNFNIGLIRSALYPEFKLMVAHSGRQGLKIAMEFKPDLVLLDVMMPDLDGYKVCAALKEHEATRHIPVVFLSSLDEPSDAERGLQLGAVDFLHKPFRTDVVLETVRMHVGKPSSSSGPSL</sequence>
<dbReference type="AlphaFoldDB" id="A0AAW3ZE72"/>
<evidence type="ECO:0000259" key="3">
    <source>
        <dbReference type="PROSITE" id="PS50110"/>
    </source>
</evidence>
<dbReference type="PROSITE" id="PS50110">
    <property type="entry name" value="RESPONSE_REGULATORY"/>
    <property type="match status" value="1"/>
</dbReference>